<keyword evidence="1" id="KW-0732">Signal</keyword>
<accession>A0AAV0YGP3</accession>
<dbReference type="AlphaFoldDB" id="A0AAV0YGP3"/>
<gene>
    <name evidence="2" type="ORF">VFH_U102800</name>
</gene>
<keyword evidence="3" id="KW-1185">Reference proteome</keyword>
<sequence length="129" mass="14612">MLLLLTWIGACGLLVEATIIEKALLGLISLYIYWTKPLREHVICDITFQSVTLVNDFKILDFPFGSSKDRGSYSFRGKNIRGVKNLVVEDFPFGSSQDRGSYSFRGKNIRGVKNLVVEVEEPKFAHIRV</sequence>
<proteinExistence type="predicted"/>
<reference evidence="2 3" key="1">
    <citation type="submission" date="2023-01" db="EMBL/GenBank/DDBJ databases">
        <authorList>
            <person name="Kreplak J."/>
        </authorList>
    </citation>
    <scope>NUCLEOTIDE SEQUENCE [LARGE SCALE GENOMIC DNA]</scope>
</reference>
<comment type="caution">
    <text evidence="2">The sequence shown here is derived from an EMBL/GenBank/DDBJ whole genome shotgun (WGS) entry which is preliminary data.</text>
</comment>
<name>A0AAV0YGP3_VICFA</name>
<evidence type="ECO:0000313" key="2">
    <source>
        <dbReference type="EMBL" id="CAI8584986.1"/>
    </source>
</evidence>
<dbReference type="Proteomes" id="UP001157006">
    <property type="component" value="Unassembled WGS sequence"/>
</dbReference>
<dbReference type="EMBL" id="CATIWC010002711">
    <property type="protein sequence ID" value="CAI8584986.1"/>
    <property type="molecule type" value="Genomic_DNA"/>
</dbReference>
<protein>
    <submittedName>
        <fullName evidence="2">Uncharacterized protein</fullName>
    </submittedName>
</protein>
<feature type="signal peptide" evidence="1">
    <location>
        <begin position="1"/>
        <end position="17"/>
    </location>
</feature>
<evidence type="ECO:0000313" key="3">
    <source>
        <dbReference type="Proteomes" id="UP001157006"/>
    </source>
</evidence>
<evidence type="ECO:0000256" key="1">
    <source>
        <dbReference type="SAM" id="SignalP"/>
    </source>
</evidence>
<organism evidence="2 3">
    <name type="scientific">Vicia faba</name>
    <name type="common">Broad bean</name>
    <name type="synonym">Faba vulgaris</name>
    <dbReference type="NCBI Taxonomy" id="3906"/>
    <lineage>
        <taxon>Eukaryota</taxon>
        <taxon>Viridiplantae</taxon>
        <taxon>Streptophyta</taxon>
        <taxon>Embryophyta</taxon>
        <taxon>Tracheophyta</taxon>
        <taxon>Spermatophyta</taxon>
        <taxon>Magnoliopsida</taxon>
        <taxon>eudicotyledons</taxon>
        <taxon>Gunneridae</taxon>
        <taxon>Pentapetalae</taxon>
        <taxon>rosids</taxon>
        <taxon>fabids</taxon>
        <taxon>Fabales</taxon>
        <taxon>Fabaceae</taxon>
        <taxon>Papilionoideae</taxon>
        <taxon>50 kb inversion clade</taxon>
        <taxon>NPAAA clade</taxon>
        <taxon>Hologalegina</taxon>
        <taxon>IRL clade</taxon>
        <taxon>Fabeae</taxon>
        <taxon>Vicia</taxon>
    </lineage>
</organism>
<feature type="chain" id="PRO_5043729282" evidence="1">
    <location>
        <begin position="18"/>
        <end position="129"/>
    </location>
</feature>